<dbReference type="GO" id="GO:0016874">
    <property type="term" value="F:ligase activity"/>
    <property type="evidence" value="ECO:0007669"/>
    <property type="project" value="UniProtKB-UniRule"/>
</dbReference>
<dbReference type="Proteomes" id="UP000263900">
    <property type="component" value="Chromosome"/>
</dbReference>
<gene>
    <name evidence="2 5" type="primary">bshC</name>
    <name evidence="5" type="ORF">D3H65_12340</name>
</gene>
<dbReference type="InterPro" id="IPR055398">
    <property type="entry name" value="Rossmann-like_BshC"/>
</dbReference>
<dbReference type="InterPro" id="IPR055399">
    <property type="entry name" value="CC_BshC"/>
</dbReference>
<feature type="domain" description="Bacillithiol biosynthesis BshC N-terminal Rossmann-like" evidence="3">
    <location>
        <begin position="9"/>
        <end position="372"/>
    </location>
</feature>
<dbReference type="HAMAP" id="MF_01867">
    <property type="entry name" value="BshC"/>
    <property type="match status" value="1"/>
</dbReference>
<evidence type="ECO:0000313" key="6">
    <source>
        <dbReference type="Proteomes" id="UP000263900"/>
    </source>
</evidence>
<dbReference type="Pfam" id="PF24850">
    <property type="entry name" value="CC_BshC"/>
    <property type="match status" value="1"/>
</dbReference>
<reference evidence="5 6" key="1">
    <citation type="submission" date="2018-09" db="EMBL/GenBank/DDBJ databases">
        <title>Genome sequencing of strain 6GH32-13.</title>
        <authorList>
            <person name="Weon H.-Y."/>
            <person name="Heo J."/>
            <person name="Kwon S.-W."/>
        </authorList>
    </citation>
    <scope>NUCLEOTIDE SEQUENCE [LARGE SCALE GENOMIC DNA]</scope>
    <source>
        <strain evidence="5 6">5GH32-13</strain>
    </source>
</reference>
<protein>
    <recommendedName>
        <fullName evidence="2">Putative cysteine ligase BshC</fullName>
        <ecNumber evidence="2">6.-.-.-</ecNumber>
    </recommendedName>
</protein>
<organism evidence="5 6">
    <name type="scientific">Paraflavitalea soli</name>
    <dbReference type="NCBI Taxonomy" id="2315862"/>
    <lineage>
        <taxon>Bacteria</taxon>
        <taxon>Pseudomonadati</taxon>
        <taxon>Bacteroidota</taxon>
        <taxon>Chitinophagia</taxon>
        <taxon>Chitinophagales</taxon>
        <taxon>Chitinophagaceae</taxon>
        <taxon>Paraflavitalea</taxon>
    </lineage>
</organism>
<keyword evidence="1 2" id="KW-0436">Ligase</keyword>
<dbReference type="EMBL" id="CP032157">
    <property type="protein sequence ID" value="AXY74723.1"/>
    <property type="molecule type" value="Genomic_DNA"/>
</dbReference>
<evidence type="ECO:0000259" key="3">
    <source>
        <dbReference type="Pfam" id="PF10079"/>
    </source>
</evidence>
<dbReference type="RefSeq" id="WP_119050606.1">
    <property type="nucleotide sequence ID" value="NZ_CP032157.1"/>
</dbReference>
<dbReference type="AlphaFoldDB" id="A0A3B7MN39"/>
<comment type="similarity">
    <text evidence="2">Belongs to the BshC family.</text>
</comment>
<dbReference type="NCBIfam" id="TIGR03998">
    <property type="entry name" value="thiol_BshC"/>
    <property type="match status" value="1"/>
</dbReference>
<evidence type="ECO:0000259" key="4">
    <source>
        <dbReference type="Pfam" id="PF24850"/>
    </source>
</evidence>
<dbReference type="OrthoDB" id="9765151at2"/>
<dbReference type="Pfam" id="PF10079">
    <property type="entry name" value="Rossmann-like_BshC"/>
    <property type="match status" value="1"/>
</dbReference>
<accession>A0A3B7MN39</accession>
<evidence type="ECO:0000256" key="2">
    <source>
        <dbReference type="HAMAP-Rule" id="MF_01867"/>
    </source>
</evidence>
<sequence>MNCNTTQLPYIATGYFSKIVTDYLQQSPSLRPFYQYEPTLEGIKEAITRRQQLPLHRSLLSAALKKQYANITTSEAVHKNIELLQQDNTFTITTAHQPAIFTGHLYFIYKIMHTIRLAEQFRKELPQYQFVPVFWIGSEDADLDELGNIWLSGDKLVWDTKQTGAVGRMNTKGLETIIHRIEGELSVQPHGKELVQLLKDAYLNSPDIQTATFKLLNALFAEYGLVVLLPDNADLKRIMQPVFEDDLFNQTASSIVEKTIAKLGEHYKVQANPRAINLFYLEGGIRERIEKQGEEWIVVGQNIRFTAETLKQELEQHPERFSPNVILRGMYQETLLPNIAFVGGGGETAYWLELKDLLQHYKVSYPVLVLRNSFLIVEEKWEDKISKLGFTVADFFQSEQQLLTALVTRHSNGHLKLENELLAAEQLYKQLREKAGLIDETLVPHIEALEVKTLKPIQELEKKMLRAEKKKYENEQQLIHTIKTALFPADGLQERIENFMPYYAQWGKSFIDCVYKSSLALEQEFVVLHQK</sequence>
<feature type="domain" description="Bacillithiol biosynthesis BshC C-terminal coiled-coil" evidence="4">
    <location>
        <begin position="374"/>
        <end position="529"/>
    </location>
</feature>
<proteinExistence type="inferred from homology"/>
<keyword evidence="2" id="KW-0175">Coiled coil</keyword>
<dbReference type="PIRSF" id="PIRSF012535">
    <property type="entry name" value="UCP012535"/>
    <property type="match status" value="1"/>
</dbReference>
<feature type="coiled-coil region" evidence="2">
    <location>
        <begin position="414"/>
        <end position="477"/>
    </location>
</feature>
<dbReference type="InterPro" id="IPR011199">
    <property type="entry name" value="Bacillithiol_biosynth_BshC"/>
</dbReference>
<dbReference type="KEGG" id="pseg:D3H65_12340"/>
<evidence type="ECO:0000256" key="1">
    <source>
        <dbReference type="ARBA" id="ARBA00022598"/>
    </source>
</evidence>
<dbReference type="EC" id="6.-.-.-" evidence="2"/>
<name>A0A3B7MN39_9BACT</name>
<keyword evidence="6" id="KW-1185">Reference proteome</keyword>
<evidence type="ECO:0000313" key="5">
    <source>
        <dbReference type="EMBL" id="AXY74723.1"/>
    </source>
</evidence>